<feature type="domain" description="EamA" evidence="7">
    <location>
        <begin position="26"/>
        <end position="157"/>
    </location>
</feature>
<keyword evidence="5 6" id="KW-0472">Membrane</keyword>
<dbReference type="InterPro" id="IPR037185">
    <property type="entry name" value="EmrE-like"/>
</dbReference>
<accession>A0A7Z2VZ71</accession>
<evidence type="ECO:0000256" key="4">
    <source>
        <dbReference type="ARBA" id="ARBA00022989"/>
    </source>
</evidence>
<dbReference type="Pfam" id="PF00892">
    <property type="entry name" value="EamA"/>
    <property type="match status" value="1"/>
</dbReference>
<dbReference type="PANTHER" id="PTHR32322">
    <property type="entry name" value="INNER MEMBRANE TRANSPORTER"/>
    <property type="match status" value="1"/>
</dbReference>
<dbReference type="Proteomes" id="UP000502415">
    <property type="component" value="Chromosome"/>
</dbReference>
<evidence type="ECO:0000313" key="8">
    <source>
        <dbReference type="EMBL" id="QJE01986.1"/>
    </source>
</evidence>
<sequence length="336" mass="34389">MVGKHESGGIGAGTGVHTNTGIGTGKGIGAGIGAGALWGLVFLAPQLAPGFTPLQLSAGRYLAYGLAAAVLIAPSWRRLAAVLAWRDWCALAWLGFTGNILYYVLLAQAVRGGGVAMAALVIGLLPLAVTLVGSREHGAVALRRLLPSLALGLAGLACTSRQSLATLGRDALPGLLCALGALVSWTVYAVGNSRRLAGLRALSPHDWNLLTGVATGIEALLLALPAFFPHLLPAGVGPDAPVHAAADWLRFAAIAGGVAILCSIVGNGLWNVASRALPLTLMGQMIVFETIFAAGYGFLWERRWPTGLEAAALALLVAGVASCAAVHRRDGRQPDG</sequence>
<feature type="transmembrane region" description="Helical" evidence="6">
    <location>
        <begin position="58"/>
        <end position="76"/>
    </location>
</feature>
<feature type="transmembrane region" description="Helical" evidence="6">
    <location>
        <begin position="88"/>
        <end position="106"/>
    </location>
</feature>
<keyword evidence="9" id="KW-1185">Reference proteome</keyword>
<dbReference type="EMBL" id="CP051685">
    <property type="protein sequence ID" value="QJE01986.1"/>
    <property type="molecule type" value="Genomic_DNA"/>
</dbReference>
<feature type="transmembrane region" description="Helical" evidence="6">
    <location>
        <begin position="248"/>
        <end position="270"/>
    </location>
</feature>
<evidence type="ECO:0000313" key="9">
    <source>
        <dbReference type="Proteomes" id="UP000502415"/>
    </source>
</evidence>
<dbReference type="KEGG" id="mfy:HH212_19810"/>
<evidence type="ECO:0000256" key="2">
    <source>
        <dbReference type="ARBA" id="ARBA00007362"/>
    </source>
</evidence>
<dbReference type="AlphaFoldDB" id="A0A7Z2VZ71"/>
<evidence type="ECO:0000256" key="3">
    <source>
        <dbReference type="ARBA" id="ARBA00022692"/>
    </source>
</evidence>
<proteinExistence type="inferred from homology"/>
<feature type="transmembrane region" description="Helical" evidence="6">
    <location>
        <begin position="27"/>
        <end position="46"/>
    </location>
</feature>
<dbReference type="SUPFAM" id="SSF103481">
    <property type="entry name" value="Multidrug resistance efflux transporter EmrE"/>
    <property type="match status" value="1"/>
</dbReference>
<evidence type="ECO:0000256" key="1">
    <source>
        <dbReference type="ARBA" id="ARBA00004141"/>
    </source>
</evidence>
<name>A0A7Z2VZ71_9BURK</name>
<feature type="transmembrane region" description="Helical" evidence="6">
    <location>
        <begin position="277"/>
        <end position="298"/>
    </location>
</feature>
<evidence type="ECO:0000259" key="7">
    <source>
        <dbReference type="Pfam" id="PF00892"/>
    </source>
</evidence>
<evidence type="ECO:0000256" key="6">
    <source>
        <dbReference type="SAM" id="Phobius"/>
    </source>
</evidence>
<gene>
    <name evidence="8" type="ORF">HH212_19810</name>
</gene>
<feature type="transmembrane region" description="Helical" evidence="6">
    <location>
        <begin position="112"/>
        <end position="133"/>
    </location>
</feature>
<dbReference type="InterPro" id="IPR050638">
    <property type="entry name" value="AA-Vitamin_Transporters"/>
</dbReference>
<feature type="transmembrane region" description="Helical" evidence="6">
    <location>
        <begin position="171"/>
        <end position="188"/>
    </location>
</feature>
<evidence type="ECO:0000256" key="5">
    <source>
        <dbReference type="ARBA" id="ARBA00023136"/>
    </source>
</evidence>
<comment type="subcellular location">
    <subcellularLocation>
        <location evidence="1">Membrane</location>
        <topology evidence="1">Multi-pass membrane protein</topology>
    </subcellularLocation>
</comment>
<comment type="similarity">
    <text evidence="2">Belongs to the EamA transporter family.</text>
</comment>
<protein>
    <submittedName>
        <fullName evidence="8">DMT family transporter</fullName>
    </submittedName>
</protein>
<feature type="transmembrane region" description="Helical" evidence="6">
    <location>
        <begin position="310"/>
        <end position="327"/>
    </location>
</feature>
<keyword evidence="4 6" id="KW-1133">Transmembrane helix</keyword>
<dbReference type="GO" id="GO:0016020">
    <property type="term" value="C:membrane"/>
    <property type="evidence" value="ECO:0007669"/>
    <property type="project" value="UniProtKB-SubCell"/>
</dbReference>
<dbReference type="InterPro" id="IPR000620">
    <property type="entry name" value="EamA_dom"/>
</dbReference>
<feature type="transmembrane region" description="Helical" evidence="6">
    <location>
        <begin position="145"/>
        <end position="165"/>
    </location>
</feature>
<dbReference type="RefSeq" id="WP_170204073.1">
    <property type="nucleotide sequence ID" value="NZ_CP051685.1"/>
</dbReference>
<feature type="transmembrane region" description="Helical" evidence="6">
    <location>
        <begin position="209"/>
        <end position="228"/>
    </location>
</feature>
<keyword evidence="3 6" id="KW-0812">Transmembrane</keyword>
<reference evidence="8 9" key="1">
    <citation type="submission" date="2020-04" db="EMBL/GenBank/DDBJ databases">
        <title>Genome sequencing of novel species.</title>
        <authorList>
            <person name="Heo J."/>
            <person name="Kim S.-J."/>
            <person name="Kim J.-S."/>
            <person name="Hong S.-B."/>
            <person name="Kwon S.-W."/>
        </authorList>
    </citation>
    <scope>NUCLEOTIDE SEQUENCE [LARGE SCALE GENOMIC DNA]</scope>
    <source>
        <strain evidence="8 9">GN2-R2</strain>
    </source>
</reference>
<organism evidence="8 9">
    <name type="scientific">Massilia forsythiae</name>
    <dbReference type="NCBI Taxonomy" id="2728020"/>
    <lineage>
        <taxon>Bacteria</taxon>
        <taxon>Pseudomonadati</taxon>
        <taxon>Pseudomonadota</taxon>
        <taxon>Betaproteobacteria</taxon>
        <taxon>Burkholderiales</taxon>
        <taxon>Oxalobacteraceae</taxon>
        <taxon>Telluria group</taxon>
        <taxon>Massilia</taxon>
    </lineage>
</organism>
<dbReference type="PANTHER" id="PTHR32322:SF2">
    <property type="entry name" value="EAMA DOMAIN-CONTAINING PROTEIN"/>
    <property type="match status" value="1"/>
</dbReference>